<proteinExistence type="predicted"/>
<dbReference type="Proteomes" id="UP001303046">
    <property type="component" value="Unassembled WGS sequence"/>
</dbReference>
<feature type="chain" id="PRO_5045358032" evidence="1">
    <location>
        <begin position="23"/>
        <end position="79"/>
    </location>
</feature>
<evidence type="ECO:0000313" key="3">
    <source>
        <dbReference type="Proteomes" id="UP001303046"/>
    </source>
</evidence>
<name>A0ABR1E2Z3_NECAM</name>
<comment type="caution">
    <text evidence="2">The sequence shown here is derived from an EMBL/GenBank/DDBJ whole genome shotgun (WGS) entry which is preliminary data.</text>
</comment>
<evidence type="ECO:0000256" key="1">
    <source>
        <dbReference type="SAM" id="SignalP"/>
    </source>
</evidence>
<evidence type="ECO:0000313" key="2">
    <source>
        <dbReference type="EMBL" id="KAK6756451.1"/>
    </source>
</evidence>
<reference evidence="2 3" key="1">
    <citation type="submission" date="2023-08" db="EMBL/GenBank/DDBJ databases">
        <title>A Necator americanus chromosomal reference genome.</title>
        <authorList>
            <person name="Ilik V."/>
            <person name="Petrzelkova K.J."/>
            <person name="Pardy F."/>
            <person name="Fuh T."/>
            <person name="Niatou-Singa F.S."/>
            <person name="Gouil Q."/>
            <person name="Baker L."/>
            <person name="Ritchie M.E."/>
            <person name="Jex A.R."/>
            <person name="Gazzola D."/>
            <person name="Li H."/>
            <person name="Toshio Fujiwara R."/>
            <person name="Zhan B."/>
            <person name="Aroian R.V."/>
            <person name="Pafco B."/>
            <person name="Schwarz E.M."/>
        </authorList>
    </citation>
    <scope>NUCLEOTIDE SEQUENCE [LARGE SCALE GENOMIC DNA]</scope>
    <source>
        <strain evidence="2 3">Aroian</strain>
        <tissue evidence="2">Whole animal</tissue>
    </source>
</reference>
<sequence>MSYSRLLYLCLLIVSRVVVAIAQLGIGGLYGNPYGIGNPYGMGMPGGFGFGMNPFNNPYGLLGTYGYNPIFGGGMLGKK</sequence>
<keyword evidence="3" id="KW-1185">Reference proteome</keyword>
<dbReference type="EMBL" id="JAVFWL010000005">
    <property type="protein sequence ID" value="KAK6756451.1"/>
    <property type="molecule type" value="Genomic_DNA"/>
</dbReference>
<gene>
    <name evidence="2" type="primary">Necator_chrV.g19498</name>
    <name evidence="2" type="ORF">RB195_014706</name>
</gene>
<accession>A0ABR1E2Z3</accession>
<protein>
    <submittedName>
        <fullName evidence="2">Uncharacterized protein</fullName>
    </submittedName>
</protein>
<organism evidence="2 3">
    <name type="scientific">Necator americanus</name>
    <name type="common">Human hookworm</name>
    <dbReference type="NCBI Taxonomy" id="51031"/>
    <lineage>
        <taxon>Eukaryota</taxon>
        <taxon>Metazoa</taxon>
        <taxon>Ecdysozoa</taxon>
        <taxon>Nematoda</taxon>
        <taxon>Chromadorea</taxon>
        <taxon>Rhabditida</taxon>
        <taxon>Rhabditina</taxon>
        <taxon>Rhabditomorpha</taxon>
        <taxon>Strongyloidea</taxon>
        <taxon>Ancylostomatidae</taxon>
        <taxon>Bunostominae</taxon>
        <taxon>Necator</taxon>
    </lineage>
</organism>
<keyword evidence="1" id="KW-0732">Signal</keyword>
<feature type="signal peptide" evidence="1">
    <location>
        <begin position="1"/>
        <end position="22"/>
    </location>
</feature>